<gene>
    <name evidence="2" type="ORF">HHI36_015129</name>
</gene>
<evidence type="ECO:0000313" key="3">
    <source>
        <dbReference type="Proteomes" id="UP001516400"/>
    </source>
</evidence>
<dbReference type="EMBL" id="JABFTP020000062">
    <property type="protein sequence ID" value="KAL3273699.1"/>
    <property type="molecule type" value="Genomic_DNA"/>
</dbReference>
<keyword evidence="3" id="KW-1185">Reference proteome</keyword>
<feature type="region of interest" description="Disordered" evidence="1">
    <location>
        <begin position="1"/>
        <end position="35"/>
    </location>
</feature>
<sequence>MVEQSFVVENRTEAKNKNSRIEHEGQADKKQNQKEYSECIMAVRRSIRKDKRNSVETIASCAQEAADKNDKMNTLPDNTDLPEILDVPEMQMNTQAPSREQICQALQELKWGKAAGNHMITADVLKIDINIATDMMLFLFSEEKFPGNWTEGIITKVPKKEIYENAKT</sequence>
<dbReference type="Proteomes" id="UP001516400">
    <property type="component" value="Unassembled WGS sequence"/>
</dbReference>
<evidence type="ECO:0000313" key="2">
    <source>
        <dbReference type="EMBL" id="KAL3273699.1"/>
    </source>
</evidence>
<comment type="caution">
    <text evidence="2">The sequence shown here is derived from an EMBL/GenBank/DDBJ whole genome shotgun (WGS) entry which is preliminary data.</text>
</comment>
<reference evidence="2 3" key="1">
    <citation type="journal article" date="2021" name="BMC Biol.">
        <title>Horizontally acquired antibacterial genes associated with adaptive radiation of ladybird beetles.</title>
        <authorList>
            <person name="Li H.S."/>
            <person name="Tang X.F."/>
            <person name="Huang Y.H."/>
            <person name="Xu Z.Y."/>
            <person name="Chen M.L."/>
            <person name="Du X.Y."/>
            <person name="Qiu B.Y."/>
            <person name="Chen P.T."/>
            <person name="Zhang W."/>
            <person name="Slipinski A."/>
            <person name="Escalona H.E."/>
            <person name="Waterhouse R.M."/>
            <person name="Zwick A."/>
            <person name="Pang H."/>
        </authorList>
    </citation>
    <scope>NUCLEOTIDE SEQUENCE [LARGE SCALE GENOMIC DNA]</scope>
    <source>
        <strain evidence="2">SYSU2018</strain>
    </source>
</reference>
<evidence type="ECO:0000256" key="1">
    <source>
        <dbReference type="SAM" id="MobiDB-lite"/>
    </source>
</evidence>
<name>A0ABD2N568_9CUCU</name>
<proteinExistence type="predicted"/>
<dbReference type="AlphaFoldDB" id="A0ABD2N568"/>
<accession>A0ABD2N568</accession>
<protein>
    <submittedName>
        <fullName evidence="2">Uncharacterized protein</fullName>
    </submittedName>
</protein>
<organism evidence="2 3">
    <name type="scientific">Cryptolaemus montrouzieri</name>
    <dbReference type="NCBI Taxonomy" id="559131"/>
    <lineage>
        <taxon>Eukaryota</taxon>
        <taxon>Metazoa</taxon>
        <taxon>Ecdysozoa</taxon>
        <taxon>Arthropoda</taxon>
        <taxon>Hexapoda</taxon>
        <taxon>Insecta</taxon>
        <taxon>Pterygota</taxon>
        <taxon>Neoptera</taxon>
        <taxon>Endopterygota</taxon>
        <taxon>Coleoptera</taxon>
        <taxon>Polyphaga</taxon>
        <taxon>Cucujiformia</taxon>
        <taxon>Coccinelloidea</taxon>
        <taxon>Coccinellidae</taxon>
        <taxon>Scymninae</taxon>
        <taxon>Scymnini</taxon>
        <taxon>Cryptolaemus</taxon>
    </lineage>
</organism>
<feature type="compositionally biased region" description="Basic and acidic residues" evidence="1">
    <location>
        <begin position="10"/>
        <end position="35"/>
    </location>
</feature>